<dbReference type="GO" id="GO:0004553">
    <property type="term" value="F:hydrolase activity, hydrolyzing O-glycosyl compounds"/>
    <property type="evidence" value="ECO:0007669"/>
    <property type="project" value="InterPro"/>
</dbReference>
<dbReference type="InterPro" id="IPR013780">
    <property type="entry name" value="Glyco_hydro_b"/>
</dbReference>
<keyword evidence="5" id="KW-0808">Transferase</keyword>
<evidence type="ECO:0000256" key="2">
    <source>
        <dbReference type="ARBA" id="ARBA00009000"/>
    </source>
</evidence>
<reference evidence="8 9" key="1">
    <citation type="submission" date="2019-04" db="EMBL/GenBank/DDBJ databases">
        <title>Saccharibacteria TM7 genomes.</title>
        <authorList>
            <person name="Bor B."/>
            <person name="He X."/>
            <person name="Chen T."/>
            <person name="Dewhirst F.E."/>
        </authorList>
    </citation>
    <scope>NUCLEOTIDE SEQUENCE [LARGE SCALE GENOMIC DNA]</scope>
    <source>
        <strain evidence="8 9">BB001</strain>
    </source>
</reference>
<accession>A0A4P9A370</accession>
<dbReference type="GO" id="GO:0005978">
    <property type="term" value="P:glycogen biosynthetic process"/>
    <property type="evidence" value="ECO:0007669"/>
    <property type="project" value="InterPro"/>
</dbReference>
<dbReference type="InterPro" id="IPR013783">
    <property type="entry name" value="Ig-like_fold"/>
</dbReference>
<sequence length="655" mass="74571">MSKKTLVELDPWLAPHEPVIKAREAYVSSTLRRVLDGKSPADFALGFHHFGLHQTAAGWTFREWAPNATRLVLVGDFSDWQEREEFALQPSRHGEWSVDLPGSALHHGQKYKLRVYWPNGDGWRLPSYATYVIQDDDSVDFSAVVWQPNEPYQWQHDIPPAPNVPLIYEAHVGMSSEEEKVANFNEFTANVLPRIKQAGYNTIQLMAIAEHPYYGSFGYHVSNFFAVSSRFGTLDDFKRLVDAAHGLGLRVIIDIVHAHAAKNEVEGLGNFAGDPTQYFKAHDHPAWDSRLFDYGKPAVLHFLASNCRWWLDEYHVDGFRFDGVTSMLYHDHGLGKSFTSYDDYFTDDVDKDALVYLRLANDVIHAVRPDATTIAEEMSGLPGLAAPTEYGGLGFDYRLAMGAPDLWIKTLKEKRDEDWDLGELAHTLSSHRPEEKVITYAESHDQALVGDKTLIFRLIDKAMYWHMDKADPDLTVERGIALHKLIRLLTAGLHGGGYLNFMGNEFGHPEWIDFPRQGNNWSFKHARRQWSLRDNGFLKYQWLGEFDASLMKLIKTVDDPSIHYLTIHQHDHVVSFMRGDLLFIINFSPDQSQTDYALPAAAGSYRLVLNSDDERFGGHGRVQQDQRYFTTPGPHGDNVQAYLPARSGLILRRVD</sequence>
<dbReference type="OrthoDB" id="9800174at2"/>
<dbReference type="EMBL" id="CP040004">
    <property type="protein sequence ID" value="QCT42241.1"/>
    <property type="molecule type" value="Genomic_DNA"/>
</dbReference>
<organism evidence="8 9">
    <name type="scientific">Candidatus Nanosynbacter featherlites</name>
    <dbReference type="NCBI Taxonomy" id="2572088"/>
    <lineage>
        <taxon>Bacteria</taxon>
        <taxon>Candidatus Saccharimonadota</taxon>
        <taxon>Candidatus Saccharimonadia</taxon>
        <taxon>Candidatus Nanosynbacterales</taxon>
        <taxon>Candidatus Nanosynbacteraceae</taxon>
        <taxon>Candidatus Nanosynbacter</taxon>
    </lineage>
</organism>
<dbReference type="SMART" id="SM00642">
    <property type="entry name" value="Aamy"/>
    <property type="match status" value="1"/>
</dbReference>
<dbReference type="Gene3D" id="3.20.20.80">
    <property type="entry name" value="Glycosidases"/>
    <property type="match status" value="1"/>
</dbReference>
<evidence type="ECO:0000313" key="9">
    <source>
        <dbReference type="Proteomes" id="UP000310639"/>
    </source>
</evidence>
<proteinExistence type="inferred from homology"/>
<dbReference type="InterPro" id="IPR006048">
    <property type="entry name" value="A-amylase/branching_C"/>
</dbReference>
<comment type="catalytic activity">
    <reaction evidence="1">
        <text>Transfers a segment of a (1-&gt;4)-alpha-D-glucan chain to a primary hydroxy group in a similar glucan chain.</text>
        <dbReference type="EC" id="2.4.1.18"/>
    </reaction>
</comment>
<dbReference type="InterPro" id="IPR037439">
    <property type="entry name" value="Branching_enzy"/>
</dbReference>
<dbReference type="AlphaFoldDB" id="A0A4P9A370"/>
<dbReference type="GO" id="GO:0043169">
    <property type="term" value="F:cation binding"/>
    <property type="evidence" value="ECO:0007669"/>
    <property type="project" value="InterPro"/>
</dbReference>
<gene>
    <name evidence="8" type="ORF">FBF37_02035</name>
</gene>
<dbReference type="InterPro" id="IPR014756">
    <property type="entry name" value="Ig_E-set"/>
</dbReference>
<dbReference type="SUPFAM" id="SSF81296">
    <property type="entry name" value="E set domains"/>
    <property type="match status" value="1"/>
</dbReference>
<keyword evidence="4" id="KW-0328">Glycosyltransferase</keyword>
<dbReference type="PANTHER" id="PTHR43651">
    <property type="entry name" value="1,4-ALPHA-GLUCAN-BRANCHING ENZYME"/>
    <property type="match status" value="1"/>
</dbReference>
<dbReference type="GO" id="GO:0005737">
    <property type="term" value="C:cytoplasm"/>
    <property type="evidence" value="ECO:0007669"/>
    <property type="project" value="TreeGrafter"/>
</dbReference>
<dbReference type="Proteomes" id="UP000310639">
    <property type="component" value="Chromosome"/>
</dbReference>
<dbReference type="PIRSF" id="PIRSF000463">
    <property type="entry name" value="GlgB"/>
    <property type="match status" value="1"/>
</dbReference>
<keyword evidence="9" id="KW-1185">Reference proteome</keyword>
<dbReference type="SUPFAM" id="SSF51011">
    <property type="entry name" value="Glycosyl hydrolase domain"/>
    <property type="match status" value="1"/>
</dbReference>
<dbReference type="EC" id="2.4.1.18" evidence="3"/>
<dbReference type="SUPFAM" id="SSF51445">
    <property type="entry name" value="(Trans)glycosidases"/>
    <property type="match status" value="1"/>
</dbReference>
<dbReference type="InterPro" id="IPR004193">
    <property type="entry name" value="Glyco_hydro_13_N"/>
</dbReference>
<feature type="domain" description="Glycosyl hydrolase family 13 catalytic" evidence="7">
    <location>
        <begin position="188"/>
        <end position="533"/>
    </location>
</feature>
<comment type="similarity">
    <text evidence="2">Belongs to the glycosyl hydrolase 13 family. GlgB subfamily.</text>
</comment>
<dbReference type="Pfam" id="PF00128">
    <property type="entry name" value="Alpha-amylase"/>
    <property type="match status" value="1"/>
</dbReference>
<dbReference type="RefSeq" id="WP_138078995.1">
    <property type="nucleotide sequence ID" value="NZ_CP040004.1"/>
</dbReference>
<evidence type="ECO:0000313" key="8">
    <source>
        <dbReference type="EMBL" id="QCT42241.1"/>
    </source>
</evidence>
<name>A0A4P9A370_9BACT</name>
<evidence type="ECO:0000256" key="1">
    <source>
        <dbReference type="ARBA" id="ARBA00000826"/>
    </source>
</evidence>
<dbReference type="InterPro" id="IPR017853">
    <property type="entry name" value="GH"/>
</dbReference>
<dbReference type="Pfam" id="PF02806">
    <property type="entry name" value="Alpha-amylase_C"/>
    <property type="match status" value="1"/>
</dbReference>
<evidence type="ECO:0000256" key="4">
    <source>
        <dbReference type="ARBA" id="ARBA00022676"/>
    </source>
</evidence>
<dbReference type="InterPro" id="IPR006047">
    <property type="entry name" value="GH13_cat_dom"/>
</dbReference>
<evidence type="ECO:0000259" key="7">
    <source>
        <dbReference type="SMART" id="SM00642"/>
    </source>
</evidence>
<dbReference type="Pfam" id="PF02922">
    <property type="entry name" value="CBM_48"/>
    <property type="match status" value="1"/>
</dbReference>
<evidence type="ECO:0000256" key="5">
    <source>
        <dbReference type="ARBA" id="ARBA00022679"/>
    </source>
</evidence>
<evidence type="ECO:0000256" key="3">
    <source>
        <dbReference type="ARBA" id="ARBA00012541"/>
    </source>
</evidence>
<feature type="active site" description="Nucleophile" evidence="6">
    <location>
        <position position="322"/>
    </location>
</feature>
<dbReference type="CDD" id="cd11321">
    <property type="entry name" value="AmyAc_bac_euk_BE"/>
    <property type="match status" value="1"/>
</dbReference>
<evidence type="ECO:0000256" key="6">
    <source>
        <dbReference type="PIRSR" id="PIRSR000463-1"/>
    </source>
</evidence>
<dbReference type="Gene3D" id="2.60.40.10">
    <property type="entry name" value="Immunoglobulins"/>
    <property type="match status" value="1"/>
</dbReference>
<dbReference type="CDD" id="cd02854">
    <property type="entry name" value="E_set_GBE_euk_N"/>
    <property type="match status" value="1"/>
</dbReference>
<feature type="active site" description="Proton donor" evidence="6">
    <location>
        <position position="376"/>
    </location>
</feature>
<dbReference type="GO" id="GO:0003844">
    <property type="term" value="F:1,4-alpha-glucan branching enzyme activity"/>
    <property type="evidence" value="ECO:0007669"/>
    <property type="project" value="UniProtKB-EC"/>
</dbReference>
<dbReference type="FunFam" id="3.20.20.80:FF:000001">
    <property type="entry name" value="1,4-alpha-glucan branching enzyme"/>
    <property type="match status" value="1"/>
</dbReference>
<dbReference type="PANTHER" id="PTHR43651:SF3">
    <property type="entry name" value="1,4-ALPHA-GLUCAN-BRANCHING ENZYME"/>
    <property type="match status" value="1"/>
</dbReference>
<dbReference type="KEGG" id="nft:FBF37_02035"/>
<dbReference type="Gene3D" id="2.60.40.1180">
    <property type="entry name" value="Golgi alpha-mannosidase II"/>
    <property type="match status" value="1"/>
</dbReference>
<protein>
    <recommendedName>
        <fullName evidence="3">1,4-alpha-glucan branching enzyme</fullName>
        <ecNumber evidence="3">2.4.1.18</ecNumber>
    </recommendedName>
</protein>